<accession>A0A9X5CR65</accession>
<dbReference type="GO" id="GO:0047372">
    <property type="term" value="F:monoacylglycerol lipase activity"/>
    <property type="evidence" value="ECO:0007669"/>
    <property type="project" value="TreeGrafter"/>
</dbReference>
<organism evidence="3 4">
    <name type="scientific">Actinospica acidiphila</name>
    <dbReference type="NCBI Taxonomy" id="304899"/>
    <lineage>
        <taxon>Bacteria</taxon>
        <taxon>Bacillati</taxon>
        <taxon>Actinomycetota</taxon>
        <taxon>Actinomycetes</taxon>
        <taxon>Catenulisporales</taxon>
        <taxon>Actinospicaceae</taxon>
        <taxon>Actinospica</taxon>
    </lineage>
</organism>
<evidence type="ECO:0000256" key="1">
    <source>
        <dbReference type="SAM" id="MobiDB-lite"/>
    </source>
</evidence>
<keyword evidence="3" id="KW-0378">Hydrolase</keyword>
<dbReference type="GO" id="GO:0046464">
    <property type="term" value="P:acylglycerol catabolic process"/>
    <property type="evidence" value="ECO:0007669"/>
    <property type="project" value="TreeGrafter"/>
</dbReference>
<dbReference type="PRINTS" id="PR00111">
    <property type="entry name" value="ABHYDROLASE"/>
</dbReference>
<dbReference type="InterPro" id="IPR050266">
    <property type="entry name" value="AB_hydrolase_sf"/>
</dbReference>
<dbReference type="Gene3D" id="3.40.50.1820">
    <property type="entry name" value="alpha/beta hydrolase"/>
    <property type="match status" value="1"/>
</dbReference>
<dbReference type="GO" id="GO:0016020">
    <property type="term" value="C:membrane"/>
    <property type="evidence" value="ECO:0007669"/>
    <property type="project" value="TreeGrafter"/>
</dbReference>
<dbReference type="EMBL" id="JAAGNA010001120">
    <property type="protein sequence ID" value="NEC53199.1"/>
    <property type="molecule type" value="Genomic_DNA"/>
</dbReference>
<evidence type="ECO:0000259" key="2">
    <source>
        <dbReference type="Pfam" id="PF00561"/>
    </source>
</evidence>
<evidence type="ECO:0000313" key="4">
    <source>
        <dbReference type="Proteomes" id="UP000471745"/>
    </source>
</evidence>
<gene>
    <name evidence="3" type="ORF">G3I18_32290</name>
</gene>
<feature type="region of interest" description="Disordered" evidence="1">
    <location>
        <begin position="315"/>
        <end position="355"/>
    </location>
</feature>
<evidence type="ECO:0000313" key="3">
    <source>
        <dbReference type="EMBL" id="NEC53199.1"/>
    </source>
</evidence>
<dbReference type="PANTHER" id="PTHR43798">
    <property type="entry name" value="MONOACYLGLYCEROL LIPASE"/>
    <property type="match status" value="1"/>
</dbReference>
<feature type="domain" description="AB hydrolase-1" evidence="2">
    <location>
        <begin position="56"/>
        <end position="300"/>
    </location>
</feature>
<feature type="compositionally biased region" description="Low complexity" evidence="1">
    <location>
        <begin position="340"/>
        <end position="355"/>
    </location>
</feature>
<dbReference type="InterPro" id="IPR000073">
    <property type="entry name" value="AB_hydrolase_1"/>
</dbReference>
<name>A0A9X5CR65_9ACTN</name>
<dbReference type="AlphaFoldDB" id="A0A9X5CR65"/>
<dbReference type="PANTHER" id="PTHR43798:SF5">
    <property type="entry name" value="MONOACYLGLYCEROL LIPASE ABHD6"/>
    <property type="match status" value="1"/>
</dbReference>
<dbReference type="InterPro" id="IPR029058">
    <property type="entry name" value="AB_hydrolase_fold"/>
</dbReference>
<sequence length="355" mass="37843">MSSTELPSVPPTGVLPEPAAVRVAAGERLRSVRVPGATLTVRSRPPAREGLPPAFYVHGLGGSSLNWSPLMALLDDSVDSEAVDLPGFGDSPPPDDGDYSITAHARAVIRCLEASGRGAVHLFGNSLGGAVATRVAAVRPDLVRTLTLVSPALPELRVQRSAVPTGLLAVPGVAPLFTRLTREWTAEQRVRGVLNLCYGDPSQVTPEGFRHAVQEMERRQRLPYFWDAMARSARGLVSSYMLGGQQGLWRQAERVLAPTLLVYGGRDQLVGFRMAQRAARHFRGSRLVTLPDAGHVAMMEYPETVASAFRELLRDATGPADEGDTVQPDAQGDPGPSADTGGPTATTETTETTRG</sequence>
<dbReference type="SUPFAM" id="SSF53474">
    <property type="entry name" value="alpha/beta-Hydrolases"/>
    <property type="match status" value="1"/>
</dbReference>
<dbReference type="RefSeq" id="WP_163091560.1">
    <property type="nucleotide sequence ID" value="NZ_JAAGNA010001120.1"/>
</dbReference>
<keyword evidence="4" id="KW-1185">Reference proteome</keyword>
<protein>
    <submittedName>
        <fullName evidence="3">Alpha/beta hydrolase</fullName>
    </submittedName>
</protein>
<dbReference type="Proteomes" id="UP000471745">
    <property type="component" value="Unassembled WGS sequence"/>
</dbReference>
<proteinExistence type="predicted"/>
<comment type="caution">
    <text evidence="3">The sequence shown here is derived from an EMBL/GenBank/DDBJ whole genome shotgun (WGS) entry which is preliminary data.</text>
</comment>
<reference evidence="3 4" key="1">
    <citation type="submission" date="2020-01" db="EMBL/GenBank/DDBJ databases">
        <title>Insect and environment-associated Actinomycetes.</title>
        <authorList>
            <person name="Currrie C."/>
            <person name="Chevrette M."/>
            <person name="Carlson C."/>
            <person name="Stubbendieck R."/>
            <person name="Wendt-Pienkowski E."/>
        </authorList>
    </citation>
    <scope>NUCLEOTIDE SEQUENCE [LARGE SCALE GENOMIC DNA]</scope>
    <source>
        <strain evidence="3 4">SID8189</strain>
    </source>
</reference>
<dbReference type="Pfam" id="PF00561">
    <property type="entry name" value="Abhydrolase_1"/>
    <property type="match status" value="1"/>
</dbReference>